<sequence length="147" mass="16747">MKYLAICVFFLAISAFNAQKNKRCRAQECSDVEVVRQHLINFKFGCIDSESLNQWKKCVCDDMPDVDCPGDKFNKCTKALHAGVSGCQECKDLKGEIERLQNINFNCFCTRFLGYFSNNVCSNELEKCPGPQIGKYWAESYDNLPDV</sequence>
<evidence type="ECO:0000256" key="1">
    <source>
        <dbReference type="SAM" id="SignalP"/>
    </source>
</evidence>
<dbReference type="AlphaFoldDB" id="A0AAN7V2C0"/>
<keyword evidence="3" id="KW-1185">Reference proteome</keyword>
<evidence type="ECO:0000313" key="2">
    <source>
        <dbReference type="EMBL" id="KAK5639852.1"/>
    </source>
</evidence>
<keyword evidence="1" id="KW-0732">Signal</keyword>
<dbReference type="Proteomes" id="UP001329430">
    <property type="component" value="Chromosome 8"/>
</dbReference>
<gene>
    <name evidence="2" type="ORF">RI129_010663</name>
</gene>
<dbReference type="EMBL" id="JAVRBK010000008">
    <property type="protein sequence ID" value="KAK5639852.1"/>
    <property type="molecule type" value="Genomic_DNA"/>
</dbReference>
<accession>A0AAN7V2C0</accession>
<organism evidence="2 3">
    <name type="scientific">Pyrocoelia pectoralis</name>
    <dbReference type="NCBI Taxonomy" id="417401"/>
    <lineage>
        <taxon>Eukaryota</taxon>
        <taxon>Metazoa</taxon>
        <taxon>Ecdysozoa</taxon>
        <taxon>Arthropoda</taxon>
        <taxon>Hexapoda</taxon>
        <taxon>Insecta</taxon>
        <taxon>Pterygota</taxon>
        <taxon>Neoptera</taxon>
        <taxon>Endopterygota</taxon>
        <taxon>Coleoptera</taxon>
        <taxon>Polyphaga</taxon>
        <taxon>Elateriformia</taxon>
        <taxon>Elateroidea</taxon>
        <taxon>Lampyridae</taxon>
        <taxon>Lampyrinae</taxon>
        <taxon>Pyrocoelia</taxon>
    </lineage>
</organism>
<feature type="chain" id="PRO_5042993117" evidence="1">
    <location>
        <begin position="19"/>
        <end position="147"/>
    </location>
</feature>
<evidence type="ECO:0000313" key="3">
    <source>
        <dbReference type="Proteomes" id="UP001329430"/>
    </source>
</evidence>
<comment type="caution">
    <text evidence="2">The sequence shown here is derived from an EMBL/GenBank/DDBJ whole genome shotgun (WGS) entry which is preliminary data.</text>
</comment>
<protein>
    <submittedName>
        <fullName evidence="2">Uncharacterized protein</fullName>
    </submittedName>
</protein>
<feature type="signal peptide" evidence="1">
    <location>
        <begin position="1"/>
        <end position="18"/>
    </location>
</feature>
<proteinExistence type="predicted"/>
<reference evidence="2 3" key="1">
    <citation type="journal article" date="2024" name="Insects">
        <title>An Improved Chromosome-Level Genome Assembly of the Firefly Pyrocoelia pectoralis.</title>
        <authorList>
            <person name="Fu X."/>
            <person name="Meyer-Rochow V.B."/>
            <person name="Ballantyne L."/>
            <person name="Zhu X."/>
        </authorList>
    </citation>
    <scope>NUCLEOTIDE SEQUENCE [LARGE SCALE GENOMIC DNA]</scope>
    <source>
        <strain evidence="2">XCY_ONT2</strain>
    </source>
</reference>
<name>A0AAN7V2C0_9COLE</name>